<organism evidence="2">
    <name type="scientific">Mesocestoides corti</name>
    <name type="common">Flatworm</name>
    <dbReference type="NCBI Taxonomy" id="53468"/>
    <lineage>
        <taxon>Eukaryota</taxon>
        <taxon>Metazoa</taxon>
        <taxon>Spiralia</taxon>
        <taxon>Lophotrochozoa</taxon>
        <taxon>Platyhelminthes</taxon>
        <taxon>Cestoda</taxon>
        <taxon>Eucestoda</taxon>
        <taxon>Cyclophyllidea</taxon>
        <taxon>Mesocestoididae</taxon>
        <taxon>Mesocestoides</taxon>
    </lineage>
</organism>
<reference evidence="2" key="1">
    <citation type="submission" date="2019-11" db="UniProtKB">
        <authorList>
            <consortium name="WormBaseParasite"/>
        </authorList>
    </citation>
    <scope>IDENTIFICATION</scope>
</reference>
<dbReference type="SMART" id="SM00745">
    <property type="entry name" value="MIT"/>
    <property type="match status" value="1"/>
</dbReference>
<evidence type="ECO:0000259" key="1">
    <source>
        <dbReference type="SMART" id="SM00745"/>
    </source>
</evidence>
<dbReference type="InterPro" id="IPR052817">
    <property type="entry name" value="MIT_domain_contain_protein1"/>
</dbReference>
<dbReference type="InterPro" id="IPR032341">
    <property type="entry name" value="MITD1_C"/>
</dbReference>
<dbReference type="InterPro" id="IPR036181">
    <property type="entry name" value="MIT_dom_sf"/>
</dbReference>
<dbReference type="SUPFAM" id="SSF116846">
    <property type="entry name" value="MIT domain"/>
    <property type="match status" value="1"/>
</dbReference>
<dbReference type="InterPro" id="IPR007330">
    <property type="entry name" value="MIT_dom"/>
</dbReference>
<dbReference type="WBParaSite" id="MCU_008179-RA">
    <property type="protein sequence ID" value="MCU_008179-RA"/>
    <property type="gene ID" value="MCU_008179"/>
</dbReference>
<dbReference type="Pfam" id="PF16565">
    <property type="entry name" value="MIT_C"/>
    <property type="match status" value="1"/>
</dbReference>
<dbReference type="InterPro" id="IPR038113">
    <property type="entry name" value="MITD1_C_sf"/>
</dbReference>
<proteinExistence type="predicted"/>
<feature type="domain" description="MIT" evidence="1">
    <location>
        <begin position="23"/>
        <end position="100"/>
    </location>
</feature>
<dbReference type="Gene3D" id="1.20.58.80">
    <property type="entry name" value="Phosphotransferase system, lactose/cellobiose-type IIA subunit"/>
    <property type="match status" value="1"/>
</dbReference>
<dbReference type="PANTHER" id="PTHR21222">
    <property type="entry name" value="MIT DOMAIN-CONTAINING PROTEIN 1"/>
    <property type="match status" value="1"/>
</dbReference>
<dbReference type="AlphaFoldDB" id="A0A5K3FL38"/>
<protein>
    <submittedName>
        <fullName evidence="2">MIT domain-containing protein</fullName>
    </submittedName>
</protein>
<dbReference type="PANTHER" id="PTHR21222:SF1">
    <property type="entry name" value="MIT DOMAIN-CONTAINING PROTEIN 1"/>
    <property type="match status" value="1"/>
</dbReference>
<sequence>MYTQCSREHFVAQNLNRFASLMSDLLIASASDILVRANQLEIESKLTQSLVCYEEGIGILLKRLKSSSDPTLKLKLKDRINVYITRAEEIKNLIQQKKRDGRYHEHIVINENDTGYGYRKLFSRFLDDGTVTSVCIDDPFIRNSFQIEKFSHFCEVLVASASPVQQILLRTGVYTEKPQEQLAKFNILKQDLELNKVAFTWTFSPSLHDRQIVFNNGWVVKIGRGLDYIKKSPHKFVGLGVHDFDFRPCLETTVDIYFEGQTPF</sequence>
<name>A0A5K3FL38_MESCO</name>
<accession>A0A5K3FL38</accession>
<dbReference type="Pfam" id="PF04212">
    <property type="entry name" value="MIT"/>
    <property type="match status" value="1"/>
</dbReference>
<dbReference type="Gene3D" id="3.30.870.30">
    <property type="entry name" value="MITD, C-terminal phospholipase D-like domain"/>
    <property type="match status" value="1"/>
</dbReference>
<evidence type="ECO:0000313" key="2">
    <source>
        <dbReference type="WBParaSite" id="MCU_008179-RA"/>
    </source>
</evidence>